<dbReference type="RefSeq" id="WP_029163243.1">
    <property type="nucleotide sequence ID" value="NZ_CP009933.1"/>
</dbReference>
<dbReference type="Pfam" id="PF12673">
    <property type="entry name" value="SipL"/>
    <property type="match status" value="1"/>
</dbReference>
<gene>
    <name evidence="2" type="ORF">CSCA_2148</name>
</gene>
<name>A0A0E3JNH4_CLOSL</name>
<organism evidence="2 3">
    <name type="scientific">Clostridium scatologenes</name>
    <dbReference type="NCBI Taxonomy" id="1548"/>
    <lineage>
        <taxon>Bacteria</taxon>
        <taxon>Bacillati</taxon>
        <taxon>Bacillota</taxon>
        <taxon>Clostridia</taxon>
        <taxon>Eubacteriales</taxon>
        <taxon>Clostridiaceae</taxon>
        <taxon>Clostridium</taxon>
    </lineage>
</organism>
<proteinExistence type="predicted"/>
<keyword evidence="3" id="KW-1185">Reference proteome</keyword>
<feature type="domain" description="SipL SPOCS" evidence="1">
    <location>
        <begin position="57"/>
        <end position="135"/>
    </location>
</feature>
<sequence length="196" mass="22217">MAYNRYPIVSKTNPFVSKPAPDPKRLIQVPRIIGFGEKQEFVVRQLTISPPSPALFRIIATDKMVVITDFKLIPLHEKKDCDKFYAKVIIDGYIDKNINYKTITDFTATDVNGPVYQFTTRVPFATYVEVTATEPVRETDTVEILDAFVEGEKDELLNPNPVAVGAPSWAITYNSVLEKMLICIKLKITRSDHIFC</sequence>
<dbReference type="AlphaFoldDB" id="A0A0E3JNH4"/>
<evidence type="ECO:0000313" key="3">
    <source>
        <dbReference type="Proteomes" id="UP000033115"/>
    </source>
</evidence>
<dbReference type="Proteomes" id="UP000033115">
    <property type="component" value="Chromosome"/>
</dbReference>
<protein>
    <recommendedName>
        <fullName evidence="1">SipL SPOCS domain-containing protein</fullName>
    </recommendedName>
</protein>
<dbReference type="InterPro" id="IPR024300">
    <property type="entry name" value="SipL_SPOCS_dom"/>
</dbReference>
<evidence type="ECO:0000259" key="1">
    <source>
        <dbReference type="Pfam" id="PF12673"/>
    </source>
</evidence>
<dbReference type="KEGG" id="csq:CSCA_2148"/>
<reference evidence="2 3" key="1">
    <citation type="journal article" date="2015" name="J. Biotechnol.">
        <title>Complete genome sequence of a malodorant-producing acetogen, Clostridium scatologenes ATCC 25775(T).</title>
        <authorList>
            <person name="Zhu Z."/>
            <person name="Guo T."/>
            <person name="Zheng H."/>
            <person name="Song T."/>
            <person name="Ouyang P."/>
            <person name="Xie J."/>
        </authorList>
    </citation>
    <scope>NUCLEOTIDE SEQUENCE [LARGE SCALE GENOMIC DNA]</scope>
    <source>
        <strain evidence="2 3">ATCC 25775</strain>
    </source>
</reference>
<dbReference type="STRING" id="1548.CSCA_2148"/>
<dbReference type="EMBL" id="CP009933">
    <property type="protein sequence ID" value="AKA69273.1"/>
    <property type="molecule type" value="Genomic_DNA"/>
</dbReference>
<dbReference type="HOGENOM" id="CLU_1388158_0_0_9"/>
<accession>A0A0E3JNH4</accession>
<evidence type="ECO:0000313" key="2">
    <source>
        <dbReference type="EMBL" id="AKA69273.1"/>
    </source>
</evidence>